<accession>A0AAJ0HAX2</accession>
<evidence type="ECO:0008006" key="4">
    <source>
        <dbReference type="Google" id="ProtNLM"/>
    </source>
</evidence>
<reference evidence="2" key="2">
    <citation type="submission" date="2023-06" db="EMBL/GenBank/DDBJ databases">
        <authorList>
            <consortium name="Lawrence Berkeley National Laboratory"/>
            <person name="Haridas S."/>
            <person name="Hensen N."/>
            <person name="Bonometti L."/>
            <person name="Westerberg I."/>
            <person name="Brannstrom I.O."/>
            <person name="Guillou S."/>
            <person name="Cros-Aarteil S."/>
            <person name="Calhoun S."/>
            <person name="Kuo A."/>
            <person name="Mondo S."/>
            <person name="Pangilinan J."/>
            <person name="Riley R."/>
            <person name="Labutti K."/>
            <person name="Andreopoulos B."/>
            <person name="Lipzen A."/>
            <person name="Chen C."/>
            <person name="Yanf M."/>
            <person name="Daum C."/>
            <person name="Ng V."/>
            <person name="Clum A."/>
            <person name="Steindorff A."/>
            <person name="Ohm R."/>
            <person name="Martin F."/>
            <person name="Silar P."/>
            <person name="Natvig D."/>
            <person name="Lalanne C."/>
            <person name="Gautier V."/>
            <person name="Ament-Velasquez S.L."/>
            <person name="Kruys A."/>
            <person name="Hutchinson M.I."/>
            <person name="Powell A.J."/>
            <person name="Barry K."/>
            <person name="Miller A.N."/>
            <person name="Grigoriev I.V."/>
            <person name="Debuchy R."/>
            <person name="Gladieux P."/>
            <person name="Thoren M.H."/>
            <person name="Johannesson H."/>
        </authorList>
    </citation>
    <scope>NUCLEOTIDE SEQUENCE</scope>
    <source>
        <strain evidence="2">CBS 955.72</strain>
    </source>
</reference>
<dbReference type="Proteomes" id="UP001275084">
    <property type="component" value="Unassembled WGS sequence"/>
</dbReference>
<dbReference type="AlphaFoldDB" id="A0AAJ0HAX2"/>
<sequence length="287" mass="32403">MDPDSDFYGDEDTISALQARVDNFDIESWWENRNEGANPTPREDANSSSFMGHLHNRYEGVPGAWQLSESVDDFLARLPPATTNWQPGLDWIFIANPFIPKETDQAHEAFVEGGTERLRIFSSFIEQSKGSGKSPFVVSREISKARKEVVQDLRELAADCNVLHGKWMLFLEPNAVNEVWTTVARATANNELGTAAKVDTRVSSEKERLICVYTKDFRDEDDVARVLSRLRQLELVRVGGKYIYYKSDAWTGVGIYGGNQWGIKASMYSSSEIFAYIKKKGNLPARC</sequence>
<dbReference type="PANTHER" id="PTHR31977">
    <property type="entry name" value="UPF0696 PROTEIN C11ORF68"/>
    <property type="match status" value="1"/>
</dbReference>
<dbReference type="EMBL" id="JAUIQD010000006">
    <property type="protein sequence ID" value="KAK3346238.1"/>
    <property type="molecule type" value="Genomic_DNA"/>
</dbReference>
<organism evidence="2 3">
    <name type="scientific">Lasiosphaeria hispida</name>
    <dbReference type="NCBI Taxonomy" id="260671"/>
    <lineage>
        <taxon>Eukaryota</taxon>
        <taxon>Fungi</taxon>
        <taxon>Dikarya</taxon>
        <taxon>Ascomycota</taxon>
        <taxon>Pezizomycotina</taxon>
        <taxon>Sordariomycetes</taxon>
        <taxon>Sordariomycetidae</taxon>
        <taxon>Sordariales</taxon>
        <taxon>Lasiosphaeriaceae</taxon>
        <taxon>Lasiosphaeria</taxon>
    </lineage>
</organism>
<dbReference type="InterPro" id="IPR015034">
    <property type="entry name" value="Bles03"/>
</dbReference>
<name>A0AAJ0HAX2_9PEZI</name>
<dbReference type="PANTHER" id="PTHR31977:SF1">
    <property type="entry name" value="UPF0696 PROTEIN C11ORF68"/>
    <property type="match status" value="1"/>
</dbReference>
<protein>
    <recommendedName>
        <fullName evidence="4">DUF1917-domain-containing protein</fullName>
    </recommendedName>
</protein>
<evidence type="ECO:0000313" key="2">
    <source>
        <dbReference type="EMBL" id="KAK3346238.1"/>
    </source>
</evidence>
<evidence type="ECO:0000256" key="1">
    <source>
        <dbReference type="ARBA" id="ARBA00010568"/>
    </source>
</evidence>
<dbReference type="Pfam" id="PF08939">
    <property type="entry name" value="Bles03"/>
    <property type="match status" value="1"/>
</dbReference>
<proteinExistence type="inferred from homology"/>
<dbReference type="Gene3D" id="3.30.760.10">
    <property type="entry name" value="RNA Cap, Translation Initiation Factor Eif4e"/>
    <property type="match status" value="1"/>
</dbReference>
<reference evidence="2" key="1">
    <citation type="journal article" date="2023" name="Mol. Phylogenet. Evol.">
        <title>Genome-scale phylogeny and comparative genomics of the fungal order Sordariales.</title>
        <authorList>
            <person name="Hensen N."/>
            <person name="Bonometti L."/>
            <person name="Westerberg I."/>
            <person name="Brannstrom I.O."/>
            <person name="Guillou S."/>
            <person name="Cros-Aarteil S."/>
            <person name="Calhoun S."/>
            <person name="Haridas S."/>
            <person name="Kuo A."/>
            <person name="Mondo S."/>
            <person name="Pangilinan J."/>
            <person name="Riley R."/>
            <person name="LaButti K."/>
            <person name="Andreopoulos B."/>
            <person name="Lipzen A."/>
            <person name="Chen C."/>
            <person name="Yan M."/>
            <person name="Daum C."/>
            <person name="Ng V."/>
            <person name="Clum A."/>
            <person name="Steindorff A."/>
            <person name="Ohm R.A."/>
            <person name="Martin F."/>
            <person name="Silar P."/>
            <person name="Natvig D.O."/>
            <person name="Lalanne C."/>
            <person name="Gautier V."/>
            <person name="Ament-Velasquez S.L."/>
            <person name="Kruys A."/>
            <person name="Hutchinson M.I."/>
            <person name="Powell A.J."/>
            <person name="Barry K."/>
            <person name="Miller A.N."/>
            <person name="Grigoriev I.V."/>
            <person name="Debuchy R."/>
            <person name="Gladieux P."/>
            <person name="Hiltunen Thoren M."/>
            <person name="Johannesson H."/>
        </authorList>
    </citation>
    <scope>NUCLEOTIDE SEQUENCE</scope>
    <source>
        <strain evidence="2">CBS 955.72</strain>
    </source>
</reference>
<evidence type="ECO:0000313" key="3">
    <source>
        <dbReference type="Proteomes" id="UP001275084"/>
    </source>
</evidence>
<gene>
    <name evidence="2" type="ORF">B0T25DRAFT_272949</name>
</gene>
<keyword evidence="3" id="KW-1185">Reference proteome</keyword>
<comment type="caution">
    <text evidence="2">The sequence shown here is derived from an EMBL/GenBank/DDBJ whole genome shotgun (WGS) entry which is preliminary data.</text>
</comment>
<dbReference type="InterPro" id="IPR023398">
    <property type="entry name" value="TIF_eIF4e-like"/>
</dbReference>
<comment type="similarity">
    <text evidence="1">Belongs to the UPF0696 family.</text>
</comment>
<dbReference type="SUPFAM" id="SSF55418">
    <property type="entry name" value="eIF4e-like"/>
    <property type="match status" value="1"/>
</dbReference>